<evidence type="ECO:0000256" key="1">
    <source>
        <dbReference type="SAM" id="SignalP"/>
    </source>
</evidence>
<dbReference type="Pfam" id="PF01522">
    <property type="entry name" value="Polysacc_deac_1"/>
    <property type="match status" value="1"/>
</dbReference>
<reference evidence="3 4" key="1">
    <citation type="journal article" date="2019" name="Int. J. Syst. Evol. Microbiol.">
        <title>The Global Catalogue of Microorganisms (GCM) 10K type strain sequencing project: providing services to taxonomists for standard genome sequencing and annotation.</title>
        <authorList>
            <consortium name="The Broad Institute Genomics Platform"/>
            <consortium name="The Broad Institute Genome Sequencing Center for Infectious Disease"/>
            <person name="Wu L."/>
            <person name="Ma J."/>
        </authorList>
    </citation>
    <scope>NUCLEOTIDE SEQUENCE [LARGE SCALE GENOMIC DNA]</scope>
    <source>
        <strain evidence="3 4">JCM 14330</strain>
    </source>
</reference>
<dbReference type="PANTHER" id="PTHR10587:SF134">
    <property type="entry name" value="SECRETED PROTEIN"/>
    <property type="match status" value="1"/>
</dbReference>
<protein>
    <submittedName>
        <fullName evidence="3">Polysaccharide deacetylase family protein</fullName>
    </submittedName>
</protein>
<organism evidence="3 4">
    <name type="scientific">Pigmentiphaga daeguensis</name>
    <dbReference type="NCBI Taxonomy" id="414049"/>
    <lineage>
        <taxon>Bacteria</taxon>
        <taxon>Pseudomonadati</taxon>
        <taxon>Pseudomonadota</taxon>
        <taxon>Betaproteobacteria</taxon>
        <taxon>Burkholderiales</taxon>
        <taxon>Alcaligenaceae</taxon>
        <taxon>Pigmentiphaga</taxon>
    </lineage>
</organism>
<dbReference type="SUPFAM" id="SSF88713">
    <property type="entry name" value="Glycoside hydrolase/deacetylase"/>
    <property type="match status" value="1"/>
</dbReference>
<dbReference type="PANTHER" id="PTHR10587">
    <property type="entry name" value="GLYCOSYL TRANSFERASE-RELATED"/>
    <property type="match status" value="1"/>
</dbReference>
<proteinExistence type="predicted"/>
<dbReference type="InterPro" id="IPR011330">
    <property type="entry name" value="Glyco_hydro/deAcase_b/a-brl"/>
</dbReference>
<dbReference type="PROSITE" id="PS51677">
    <property type="entry name" value="NODB"/>
    <property type="match status" value="1"/>
</dbReference>
<dbReference type="InterPro" id="IPR050248">
    <property type="entry name" value="Polysacc_deacetylase_ArnD"/>
</dbReference>
<feature type="chain" id="PRO_5047041539" evidence="1">
    <location>
        <begin position="32"/>
        <end position="275"/>
    </location>
</feature>
<feature type="signal peptide" evidence="1">
    <location>
        <begin position="1"/>
        <end position="31"/>
    </location>
</feature>
<evidence type="ECO:0000313" key="4">
    <source>
        <dbReference type="Proteomes" id="UP001501706"/>
    </source>
</evidence>
<accession>A0ABN1CVV3</accession>
<gene>
    <name evidence="3" type="ORF">GCM10009097_50250</name>
</gene>
<dbReference type="EMBL" id="BAAAEN010000027">
    <property type="protein sequence ID" value="GAA0526627.1"/>
    <property type="molecule type" value="Genomic_DNA"/>
</dbReference>
<keyword evidence="1" id="KW-0732">Signal</keyword>
<dbReference type="InterPro" id="IPR002509">
    <property type="entry name" value="NODB_dom"/>
</dbReference>
<name>A0ABN1CVV3_9BURK</name>
<evidence type="ECO:0000259" key="2">
    <source>
        <dbReference type="PROSITE" id="PS51677"/>
    </source>
</evidence>
<evidence type="ECO:0000313" key="3">
    <source>
        <dbReference type="EMBL" id="GAA0526627.1"/>
    </source>
</evidence>
<dbReference type="CDD" id="cd10917">
    <property type="entry name" value="CE4_NodB_like_6s_7s"/>
    <property type="match status" value="1"/>
</dbReference>
<keyword evidence="4" id="KW-1185">Reference proteome</keyword>
<dbReference type="Proteomes" id="UP001501706">
    <property type="component" value="Unassembled WGS sequence"/>
</dbReference>
<comment type="caution">
    <text evidence="3">The sequence shown here is derived from an EMBL/GenBank/DDBJ whole genome shotgun (WGS) entry which is preliminary data.</text>
</comment>
<feature type="domain" description="NodB homology" evidence="2">
    <location>
        <begin position="36"/>
        <end position="254"/>
    </location>
</feature>
<dbReference type="Gene3D" id="3.20.20.370">
    <property type="entry name" value="Glycoside hydrolase/deacetylase"/>
    <property type="match status" value="1"/>
</dbReference>
<sequence length="275" mass="29806">MASGPCPMRRASSLARAGAAALLLAAAGAQAAECARPVYLTFDTGHMGVAPLVAEVLDRQQVKASFFLANEKTRDGGTSLDDRWAPWWKAMAARGHVFGSHTYDHVYWLANLPGGGFRVKPTFGPQAGRVQAMSVEAYCAELDRSAARFKEMTGQSMLPLFRAPGGKTSAALLRAAEDRCGYRHVGWADAGFLGDELPSDKYPNAALLARALRNIRPGDILMAHLGIWSRQDPWAPAVLEPLITGLRQKGYCFATLADHPQYRAWLATHHVHGTP</sequence>